<dbReference type="GO" id="GO:0006493">
    <property type="term" value="P:protein O-linked glycosylation"/>
    <property type="evidence" value="ECO:0007669"/>
    <property type="project" value="InterPro"/>
</dbReference>
<protein>
    <submittedName>
        <fullName evidence="10">Dolichyl-phosphate-mannose-protein mannosyltransferase</fullName>
    </submittedName>
</protein>
<comment type="caution">
    <text evidence="10">The sequence shown here is derived from an EMBL/GenBank/DDBJ whole genome shotgun (WGS) entry which is preliminary data.</text>
</comment>
<feature type="transmembrane region" description="Helical" evidence="8">
    <location>
        <begin position="445"/>
        <end position="463"/>
    </location>
</feature>
<feature type="transmembrane region" description="Helical" evidence="8">
    <location>
        <begin position="12"/>
        <end position="32"/>
    </location>
</feature>
<dbReference type="AlphaFoldDB" id="A0A059FN69"/>
<reference evidence="10 11" key="1">
    <citation type="submission" date="2013-04" db="EMBL/GenBank/DDBJ databases">
        <title>Hyphomonas hirschiana VP5 Genome Sequencing.</title>
        <authorList>
            <person name="Lai Q."/>
            <person name="Shao Z."/>
        </authorList>
    </citation>
    <scope>NUCLEOTIDE SEQUENCE [LARGE SCALE GENOMIC DNA]</scope>
    <source>
        <strain evidence="10 11">VP5</strain>
    </source>
</reference>
<keyword evidence="4 10" id="KW-0808">Transferase</keyword>
<feature type="transmembrane region" description="Helical" evidence="8">
    <location>
        <begin position="308"/>
        <end position="328"/>
    </location>
</feature>
<feature type="transmembrane region" description="Helical" evidence="8">
    <location>
        <begin position="192"/>
        <end position="208"/>
    </location>
</feature>
<evidence type="ECO:0000256" key="5">
    <source>
        <dbReference type="ARBA" id="ARBA00022692"/>
    </source>
</evidence>
<dbReference type="PATRIC" id="fig|1280951.3.peg.2399"/>
<dbReference type="Pfam" id="PF02366">
    <property type="entry name" value="PMT"/>
    <property type="match status" value="1"/>
</dbReference>
<proteinExistence type="predicted"/>
<dbReference type="GO" id="GO:0010041">
    <property type="term" value="P:response to iron(III) ion"/>
    <property type="evidence" value="ECO:0007669"/>
    <property type="project" value="TreeGrafter"/>
</dbReference>
<keyword evidence="7 8" id="KW-0472">Membrane</keyword>
<evidence type="ECO:0000256" key="6">
    <source>
        <dbReference type="ARBA" id="ARBA00022989"/>
    </source>
</evidence>
<dbReference type="PANTHER" id="PTHR33908">
    <property type="entry name" value="MANNOSYLTRANSFERASE YKCB-RELATED"/>
    <property type="match status" value="1"/>
</dbReference>
<dbReference type="PANTHER" id="PTHR33908:SF3">
    <property type="entry name" value="UNDECAPRENYL PHOSPHATE-ALPHA-4-AMINO-4-DEOXY-L-ARABINOSE ARABINOSYL TRANSFERASE"/>
    <property type="match status" value="1"/>
</dbReference>
<dbReference type="InterPro" id="IPR050297">
    <property type="entry name" value="LipidA_mod_glycosyltrf_83"/>
</dbReference>
<dbReference type="GO" id="GO:0009103">
    <property type="term" value="P:lipopolysaccharide biosynthetic process"/>
    <property type="evidence" value="ECO:0007669"/>
    <property type="project" value="TreeGrafter"/>
</dbReference>
<feature type="transmembrane region" description="Helical" evidence="8">
    <location>
        <begin position="96"/>
        <end position="114"/>
    </location>
</feature>
<feature type="domain" description="ArnT-like N-terminal" evidence="9">
    <location>
        <begin position="29"/>
        <end position="241"/>
    </location>
</feature>
<accession>A0A059FN69</accession>
<dbReference type="GO" id="GO:0000030">
    <property type="term" value="F:mannosyltransferase activity"/>
    <property type="evidence" value="ECO:0007669"/>
    <property type="project" value="InterPro"/>
</dbReference>
<dbReference type="RefSeq" id="WP_011648363.1">
    <property type="nucleotide sequence ID" value="NZ_ARYI01000010.1"/>
</dbReference>
<organism evidence="10 11">
    <name type="scientific">Hyphomonas hirschiana VP5</name>
    <dbReference type="NCBI Taxonomy" id="1280951"/>
    <lineage>
        <taxon>Bacteria</taxon>
        <taxon>Pseudomonadati</taxon>
        <taxon>Pseudomonadota</taxon>
        <taxon>Alphaproteobacteria</taxon>
        <taxon>Hyphomonadales</taxon>
        <taxon>Hyphomonadaceae</taxon>
        <taxon>Hyphomonas</taxon>
    </lineage>
</organism>
<name>A0A059FN69_9PROT</name>
<evidence type="ECO:0000256" key="4">
    <source>
        <dbReference type="ARBA" id="ARBA00022679"/>
    </source>
</evidence>
<evidence type="ECO:0000256" key="7">
    <source>
        <dbReference type="ARBA" id="ARBA00023136"/>
    </source>
</evidence>
<comment type="subcellular location">
    <subcellularLocation>
        <location evidence="1">Cell membrane</location>
        <topology evidence="1">Multi-pass membrane protein</topology>
    </subcellularLocation>
</comment>
<feature type="transmembrane region" description="Helical" evidence="8">
    <location>
        <begin position="340"/>
        <end position="359"/>
    </location>
</feature>
<gene>
    <name evidence="10" type="ORF">HHI_11909</name>
</gene>
<sequence length="616" mass="67220">MTLLDRLSTGWKAWVLLFLITFGAAAPGVFLLPALDRDESRFAQASKEMLEEENYILIQYQDELRNKKPAGIHWLQAASTAIFTGPEANEIWTYRIPSWLGAAFGTLACFWAGIPLIGRRASFLGSALFGATLLLTSEAHISKTDGMLIFLTTLGIGALVRLYVEKSQSKAMALLFWLCMGTAFLIKGPVTPMVAAYAGVGVWLWDRWKTGRGGDWWRVLLWWPGPVIFVVLVLPWLIWIQMATDGLYVQGAVGKDLKDKFVGASEGHGGWPGYHLLHIPAWFYPASLLLIPAVVATRRALRGETLSALGHGTAGLKFLLAWGVPTWIFFELLPTKLSHYILPAYPAFGLLCGYAAVQLMDGMKMPLARGLGMVTFLIGAVALLAVSYPGVTSYFMAETAGDFTTVSKQEVLGAWAGYREFPLWLWAAGFALAGLALVESARLRMGAAITLAVLSSVALGWHVRIYMLPSQVWVQPTETARLALEDVCGVPGEDAACNVKTPARVLALGYAEPSYVLSLGTQNLHPPQTPLDLPADEAAYPVVYLLNFEDRKAEPAIADVAASLREQARRLGLCLTEGAPYYALNYSNGDPVHFRAWRFDWGGCPGGDQPSSSTSQ</sequence>
<feature type="transmembrane region" description="Helical" evidence="8">
    <location>
        <begin position="147"/>
        <end position="164"/>
    </location>
</feature>
<dbReference type="InterPro" id="IPR003342">
    <property type="entry name" value="ArnT-like_N"/>
</dbReference>
<feature type="transmembrane region" description="Helical" evidence="8">
    <location>
        <begin position="421"/>
        <end position="438"/>
    </location>
</feature>
<evidence type="ECO:0000313" key="11">
    <source>
        <dbReference type="Proteomes" id="UP000025061"/>
    </source>
</evidence>
<evidence type="ECO:0000259" key="9">
    <source>
        <dbReference type="Pfam" id="PF02366"/>
    </source>
</evidence>
<evidence type="ECO:0000256" key="2">
    <source>
        <dbReference type="ARBA" id="ARBA00022475"/>
    </source>
</evidence>
<keyword evidence="3 10" id="KW-0328">Glycosyltransferase</keyword>
<feature type="transmembrane region" description="Helical" evidence="8">
    <location>
        <begin position="220"/>
        <end position="239"/>
    </location>
</feature>
<dbReference type="GO" id="GO:0005886">
    <property type="term" value="C:plasma membrane"/>
    <property type="evidence" value="ECO:0007669"/>
    <property type="project" value="UniProtKB-SubCell"/>
</dbReference>
<dbReference type="EMBL" id="ARYI01000010">
    <property type="protein sequence ID" value="KCZ91933.1"/>
    <property type="molecule type" value="Genomic_DNA"/>
</dbReference>
<evidence type="ECO:0000313" key="10">
    <source>
        <dbReference type="EMBL" id="KCZ91933.1"/>
    </source>
</evidence>
<evidence type="ECO:0000256" key="8">
    <source>
        <dbReference type="SAM" id="Phobius"/>
    </source>
</evidence>
<evidence type="ECO:0000256" key="3">
    <source>
        <dbReference type="ARBA" id="ARBA00022676"/>
    </source>
</evidence>
<keyword evidence="6 8" id="KW-1133">Transmembrane helix</keyword>
<dbReference type="Proteomes" id="UP000025061">
    <property type="component" value="Unassembled WGS sequence"/>
</dbReference>
<keyword evidence="11" id="KW-1185">Reference proteome</keyword>
<feature type="transmembrane region" description="Helical" evidence="8">
    <location>
        <begin position="279"/>
        <end position="296"/>
    </location>
</feature>
<feature type="transmembrane region" description="Helical" evidence="8">
    <location>
        <begin position="371"/>
        <end position="391"/>
    </location>
</feature>
<evidence type="ECO:0000256" key="1">
    <source>
        <dbReference type="ARBA" id="ARBA00004651"/>
    </source>
</evidence>
<dbReference type="GO" id="GO:0016763">
    <property type="term" value="F:pentosyltransferase activity"/>
    <property type="evidence" value="ECO:0007669"/>
    <property type="project" value="TreeGrafter"/>
</dbReference>
<dbReference type="OrthoDB" id="9810951at2"/>
<keyword evidence="5 8" id="KW-0812">Transmembrane</keyword>
<keyword evidence="2" id="KW-1003">Cell membrane</keyword>